<dbReference type="Pfam" id="PF24681">
    <property type="entry name" value="Kelch_KLHDC2_KLHL20_DRC7"/>
    <property type="match status" value="1"/>
</dbReference>
<evidence type="ECO:0000256" key="1">
    <source>
        <dbReference type="ARBA" id="ARBA00038357"/>
    </source>
</evidence>
<dbReference type="InterPro" id="IPR001199">
    <property type="entry name" value="Cyt_B5-like_heme/steroid-bd"/>
</dbReference>
<dbReference type="Gene3D" id="2.120.10.80">
    <property type="entry name" value="Kelch-type beta propeller"/>
    <property type="match status" value="1"/>
</dbReference>
<dbReference type="Pfam" id="PF00173">
    <property type="entry name" value="Cyt-b5"/>
    <property type="match status" value="1"/>
</dbReference>
<evidence type="ECO:0000259" key="3">
    <source>
        <dbReference type="SMART" id="SM01117"/>
    </source>
</evidence>
<evidence type="ECO:0000256" key="2">
    <source>
        <dbReference type="SAM" id="MobiDB-lite"/>
    </source>
</evidence>
<dbReference type="SUPFAM" id="SSF81383">
    <property type="entry name" value="F-box domain"/>
    <property type="match status" value="1"/>
</dbReference>
<dbReference type="SUPFAM" id="SSF117281">
    <property type="entry name" value="Kelch motif"/>
    <property type="match status" value="1"/>
</dbReference>
<dbReference type="EMBL" id="JBBJCI010000035">
    <property type="protein sequence ID" value="KAK7253482.1"/>
    <property type="molecule type" value="Genomic_DNA"/>
</dbReference>
<sequence length="731" mass="78565">MAELEEHKHAMTEARSGVLEALSDDVLRELCCYLPGRDLASAGMCSRGFESRVGNCAHLWRELCVSLLGEARVALHKDAWREAEATAAFYRRLFDAALKCAAFRYETDLRQTCAVTPIGGAAARPAAEADRSLALLVCSTGHTAVALGGVVLQDERGWCHVTTVRLAPGPVAVFSPDQEAPDGFPGRRLRHASCVVTPPRGLFPANVDKCALVLGGYCDVTRQPSGGGLRTLWFLALGAPDGSRVVWRRVEALGPAPAGIWHHACDAFDKGSKVVVFGGDVPPSDPEFREDRRHCAFVYVLDLAASPPTWTRRATSGDVPTWRSLHVACSHAALADGSERLVVLGGTEEHTAVFTSGPPVPEMAAHCLDLRWFVWRRGPSLLKGEHIQAARLRFGAERYGLHLLVYGGHDDGGCVPRAERVLKLNLRTLEWGAVAEVGSPASFPNVAAAALAGGVVVGGVTMHRFGGIRPVPKLDFLALVDPKAAGGAGEPPAAPTADGDDSDDDMVRISVNDPATGAARILLDARCNRASQDTEQTKAMPVVRLLFAVAALGGAGVAFLSQPTVKAKMVMGLGRFFRDVARAKARRRRYGNRYALMPMMFNMEAPVPLAEAENDATVTWSELEDATGLDGAPHYLSIKGRVYDVSASAATFYGVGKSYHAFVGTDASRAFALGCTEPECVSDDLTGLSESELREIDRWTEMYDTHDKYHYVGKLVEDPVDAVLERAYAEA</sequence>
<dbReference type="Gene3D" id="3.10.120.10">
    <property type="entry name" value="Cytochrome b5-like heme/steroid binding domain"/>
    <property type="match status" value="1"/>
</dbReference>
<proteinExistence type="inferred from homology"/>
<evidence type="ECO:0000313" key="5">
    <source>
        <dbReference type="Proteomes" id="UP001363151"/>
    </source>
</evidence>
<dbReference type="PANTHER" id="PTHR10281:SF76">
    <property type="entry name" value="CALCUTTA CUP-RELATED"/>
    <property type="match status" value="1"/>
</dbReference>
<dbReference type="Proteomes" id="UP001363151">
    <property type="component" value="Unassembled WGS sequence"/>
</dbReference>
<evidence type="ECO:0000313" key="4">
    <source>
        <dbReference type="EMBL" id="KAK7253482.1"/>
    </source>
</evidence>
<name>A0ABR1GC53_AURAN</name>
<feature type="region of interest" description="Disordered" evidence="2">
    <location>
        <begin position="485"/>
        <end position="505"/>
    </location>
</feature>
<dbReference type="InterPro" id="IPR015915">
    <property type="entry name" value="Kelch-typ_b-propeller"/>
</dbReference>
<dbReference type="SUPFAM" id="SSF55856">
    <property type="entry name" value="Cytochrome b5-like heme/steroid binding domain"/>
    <property type="match status" value="1"/>
</dbReference>
<dbReference type="InterPro" id="IPR036400">
    <property type="entry name" value="Cyt_B5-like_heme/steroid_sf"/>
</dbReference>
<dbReference type="PANTHER" id="PTHR10281">
    <property type="entry name" value="MEMBRANE-ASSOCIATED PROGESTERONE RECEPTOR COMPONENT-RELATED"/>
    <property type="match status" value="1"/>
</dbReference>
<organism evidence="4 5">
    <name type="scientific">Aureococcus anophagefferens</name>
    <name type="common">Harmful bloom alga</name>
    <dbReference type="NCBI Taxonomy" id="44056"/>
    <lineage>
        <taxon>Eukaryota</taxon>
        <taxon>Sar</taxon>
        <taxon>Stramenopiles</taxon>
        <taxon>Ochrophyta</taxon>
        <taxon>Pelagophyceae</taxon>
        <taxon>Pelagomonadales</taxon>
        <taxon>Pelagomonadaceae</taxon>
        <taxon>Aureococcus</taxon>
    </lineage>
</organism>
<dbReference type="InterPro" id="IPR036047">
    <property type="entry name" value="F-box-like_dom_sf"/>
</dbReference>
<reference evidence="4 5" key="1">
    <citation type="submission" date="2024-03" db="EMBL/GenBank/DDBJ databases">
        <title>Aureococcus anophagefferens CCMP1851 and Kratosvirus quantuckense: Draft genome of a second virus-susceptible host strain in the model system.</title>
        <authorList>
            <person name="Chase E."/>
            <person name="Truchon A.R."/>
            <person name="Schepens W."/>
            <person name="Wilhelm S.W."/>
        </authorList>
    </citation>
    <scope>NUCLEOTIDE SEQUENCE [LARGE SCALE GENOMIC DNA]</scope>
    <source>
        <strain evidence="4 5">CCMP1851</strain>
    </source>
</reference>
<dbReference type="SMART" id="SM01117">
    <property type="entry name" value="Cyt-b5"/>
    <property type="match status" value="1"/>
</dbReference>
<comment type="similarity">
    <text evidence="1">Belongs to the cytochrome b5 family. MAPR subfamily.</text>
</comment>
<accession>A0ABR1GC53</accession>
<dbReference type="InterPro" id="IPR050577">
    <property type="entry name" value="MAPR/NEUFC/NENF-like"/>
</dbReference>
<dbReference type="CDD" id="cd09917">
    <property type="entry name" value="F-box_SF"/>
    <property type="match status" value="1"/>
</dbReference>
<comment type="caution">
    <text evidence="4">The sequence shown here is derived from an EMBL/GenBank/DDBJ whole genome shotgun (WGS) entry which is preliminary data.</text>
</comment>
<gene>
    <name evidence="4" type="ORF">SO694_00001943</name>
</gene>
<feature type="domain" description="Cytochrome b5 heme-binding" evidence="3">
    <location>
        <begin position="618"/>
        <end position="716"/>
    </location>
</feature>
<keyword evidence="5" id="KW-1185">Reference proteome</keyword>
<protein>
    <submittedName>
        <fullName evidence="4">Cytochrome b5-like protein</fullName>
    </submittedName>
</protein>